<protein>
    <submittedName>
        <fullName evidence="3">Glycosyltransferase family 2 protein</fullName>
    </submittedName>
    <submittedName>
        <fullName evidence="2">Glycosyltransferase involved in cell wall biosynthesis</fullName>
    </submittedName>
</protein>
<dbReference type="EMBL" id="CP043839">
    <property type="protein sequence ID" value="WOF14369.1"/>
    <property type="molecule type" value="Genomic_DNA"/>
</dbReference>
<accession>A0A7X5YE38</accession>
<dbReference type="Proteomes" id="UP001302374">
    <property type="component" value="Chromosome"/>
</dbReference>
<feature type="domain" description="Glycosyltransferase 2-like" evidence="1">
    <location>
        <begin position="4"/>
        <end position="164"/>
    </location>
</feature>
<evidence type="ECO:0000259" key="1">
    <source>
        <dbReference type="Pfam" id="PF00535"/>
    </source>
</evidence>
<dbReference type="InterPro" id="IPR029044">
    <property type="entry name" value="Nucleotide-diphossugar_trans"/>
</dbReference>
<proteinExistence type="predicted"/>
<keyword evidence="5" id="KW-1185">Reference proteome</keyword>
<name>A0A7X5YE38_9BACT</name>
<evidence type="ECO:0000313" key="2">
    <source>
        <dbReference type="EMBL" id="NJC17912.1"/>
    </source>
</evidence>
<dbReference type="Proteomes" id="UP000576368">
    <property type="component" value="Unassembled WGS sequence"/>
</dbReference>
<dbReference type="EMBL" id="JAATLI010000005">
    <property type="protein sequence ID" value="NJC17912.1"/>
    <property type="molecule type" value="Genomic_DNA"/>
</dbReference>
<dbReference type="Gene3D" id="3.90.550.10">
    <property type="entry name" value="Spore Coat Polysaccharide Biosynthesis Protein SpsA, Chain A"/>
    <property type="match status" value="1"/>
</dbReference>
<dbReference type="SUPFAM" id="SSF53448">
    <property type="entry name" value="Nucleotide-diphospho-sugar transferases"/>
    <property type="match status" value="1"/>
</dbReference>
<dbReference type="PANTHER" id="PTHR22916:SF3">
    <property type="entry name" value="UDP-GLCNAC:BETAGAL BETA-1,3-N-ACETYLGLUCOSAMINYLTRANSFERASE-LIKE PROTEIN 1"/>
    <property type="match status" value="1"/>
</dbReference>
<reference evidence="2 4" key="2">
    <citation type="submission" date="2020-03" db="EMBL/GenBank/DDBJ databases">
        <title>Genomic Encyclopedia of Type Strains, Phase IV (KMG-IV): sequencing the most valuable type-strain genomes for metagenomic binning, comparative biology and taxonomic classification.</title>
        <authorList>
            <person name="Goeker M."/>
        </authorList>
    </citation>
    <scope>NUCLEOTIDE SEQUENCE [LARGE SCALE GENOMIC DNA]</scope>
    <source>
        <strain evidence="2 4">DSM 105722</strain>
    </source>
</reference>
<dbReference type="InterPro" id="IPR001173">
    <property type="entry name" value="Glyco_trans_2-like"/>
</dbReference>
<dbReference type="GO" id="GO:0016758">
    <property type="term" value="F:hexosyltransferase activity"/>
    <property type="evidence" value="ECO:0007669"/>
    <property type="project" value="UniProtKB-ARBA"/>
</dbReference>
<keyword evidence="2" id="KW-0808">Transferase</keyword>
<dbReference type="RefSeq" id="WP_168044240.1">
    <property type="nucleotide sequence ID" value="NZ_BMPA01000006.1"/>
</dbReference>
<evidence type="ECO:0000313" key="4">
    <source>
        <dbReference type="Proteomes" id="UP000576368"/>
    </source>
</evidence>
<dbReference type="AlphaFoldDB" id="A0A7X5YE38"/>
<sequence length="302" mass="35247">MLFSVIIPHKDCIALLYRAVDSIPDSLDIQILIIDNSISPIPSDLFKRNRKNVEIFYSDPQLGAGGARNTGLRYAKGKWLLFLDADDYYINNAFQLFFAEADSSEEIIYFKMNSCYSDSGLPANRDVLFNNLIDFYLKEKNTSEEIVRYKFVSPCAKMVSRELIQRKEIKFDEVIASNDVMFSLYSGYYAFSIKCVDNVVYCATVTKGSLTNRLTLQTLKARYEVVLRYNEFLRLHHKHRYQGSVMYYLLEARKYGIRVCVNFVKLCLYYRNNPFIGMTNWFGTYVNLRKSMKKDKAYITKK</sequence>
<dbReference type="GeneID" id="86893599"/>
<dbReference type="Pfam" id="PF00535">
    <property type="entry name" value="Glycos_transf_2"/>
    <property type="match status" value="1"/>
</dbReference>
<dbReference type="PANTHER" id="PTHR22916">
    <property type="entry name" value="GLYCOSYLTRANSFERASE"/>
    <property type="match status" value="1"/>
</dbReference>
<dbReference type="CDD" id="cd00761">
    <property type="entry name" value="Glyco_tranf_GTA_type"/>
    <property type="match status" value="1"/>
</dbReference>
<evidence type="ECO:0000313" key="5">
    <source>
        <dbReference type="Proteomes" id="UP001302374"/>
    </source>
</evidence>
<reference evidence="3 5" key="1">
    <citation type="submission" date="2019-09" db="EMBL/GenBank/DDBJ databases">
        <title>Butyricimonas paravirosa DSM 105722 (=214-4 = JCM 18677 = CCUG 65563).</title>
        <authorList>
            <person name="Le Roy T."/>
            <person name="Cani P.D."/>
        </authorList>
    </citation>
    <scope>NUCLEOTIDE SEQUENCE [LARGE SCALE GENOMIC DNA]</scope>
    <source>
        <strain evidence="3 5">DSM 105722</strain>
    </source>
</reference>
<evidence type="ECO:0000313" key="3">
    <source>
        <dbReference type="EMBL" id="WOF14369.1"/>
    </source>
</evidence>
<organism evidence="2 4">
    <name type="scientific">Butyricimonas paravirosa</name>
    <dbReference type="NCBI Taxonomy" id="1472417"/>
    <lineage>
        <taxon>Bacteria</taxon>
        <taxon>Pseudomonadati</taxon>
        <taxon>Bacteroidota</taxon>
        <taxon>Bacteroidia</taxon>
        <taxon>Bacteroidales</taxon>
        <taxon>Odoribacteraceae</taxon>
        <taxon>Butyricimonas</taxon>
    </lineage>
</organism>
<gene>
    <name evidence="3" type="ORF">F1644_19850</name>
    <name evidence="2" type="ORF">GGR15_001529</name>
</gene>